<dbReference type="EMBL" id="JARK01001351">
    <property type="protein sequence ID" value="EYC23398.1"/>
    <property type="molecule type" value="Genomic_DNA"/>
</dbReference>
<proteinExistence type="predicted"/>
<organism evidence="2 3">
    <name type="scientific">Ancylostoma ceylanicum</name>
    <dbReference type="NCBI Taxonomy" id="53326"/>
    <lineage>
        <taxon>Eukaryota</taxon>
        <taxon>Metazoa</taxon>
        <taxon>Ecdysozoa</taxon>
        <taxon>Nematoda</taxon>
        <taxon>Chromadorea</taxon>
        <taxon>Rhabditida</taxon>
        <taxon>Rhabditina</taxon>
        <taxon>Rhabditomorpha</taxon>
        <taxon>Strongyloidea</taxon>
        <taxon>Ancylostomatidae</taxon>
        <taxon>Ancylostomatinae</taxon>
        <taxon>Ancylostoma</taxon>
    </lineage>
</organism>
<evidence type="ECO:0000313" key="2">
    <source>
        <dbReference type="EMBL" id="EYC23398.1"/>
    </source>
</evidence>
<sequence>MADDMPLQSNECNVDIIRVNHPDVAKKLEKFNLKYDSLSFSGKKFIDQLFRYAVREKIYNEPSSKLWKSLQIEYRNLSAGQCSTLQNEFLALTNLGTCGSDQDSVPPTAPEPVPTTAPKPSKPDSSPSLVTSEEYKKNIKQAQRKAELAQKSCSKLCGDLTGDACTKVVTAMSQVLRNIDSAKKGEDPVKNIEKALKSLKEAAKPIVSSTGTDANALKSAAKYLARTAIFLSRAINRDELDDLENNVDQILNETDAGNIRKELQVVVTQIEDVLNSIKSE</sequence>
<evidence type="ECO:0000313" key="3">
    <source>
        <dbReference type="Proteomes" id="UP000024635"/>
    </source>
</evidence>
<feature type="region of interest" description="Disordered" evidence="1">
    <location>
        <begin position="100"/>
        <end position="132"/>
    </location>
</feature>
<dbReference type="AlphaFoldDB" id="A0A016V9I8"/>
<reference evidence="3" key="1">
    <citation type="journal article" date="2015" name="Nat. Genet.">
        <title>The genome and transcriptome of the zoonotic hookworm Ancylostoma ceylanicum identify infection-specific gene families.</title>
        <authorList>
            <person name="Schwarz E.M."/>
            <person name="Hu Y."/>
            <person name="Antoshechkin I."/>
            <person name="Miller M.M."/>
            <person name="Sternberg P.W."/>
            <person name="Aroian R.V."/>
        </authorList>
    </citation>
    <scope>NUCLEOTIDE SEQUENCE</scope>
    <source>
        <strain evidence="3">HY135</strain>
    </source>
</reference>
<keyword evidence="3" id="KW-1185">Reference proteome</keyword>
<comment type="caution">
    <text evidence="2">The sequence shown here is derived from an EMBL/GenBank/DDBJ whole genome shotgun (WGS) entry which is preliminary data.</text>
</comment>
<feature type="compositionally biased region" description="Low complexity" evidence="1">
    <location>
        <begin position="118"/>
        <end position="128"/>
    </location>
</feature>
<name>A0A016V9I8_9BILA</name>
<dbReference type="Proteomes" id="UP000024635">
    <property type="component" value="Unassembled WGS sequence"/>
</dbReference>
<accession>A0A016V9I8</accession>
<feature type="compositionally biased region" description="Pro residues" evidence="1">
    <location>
        <begin position="107"/>
        <end position="117"/>
    </location>
</feature>
<gene>
    <name evidence="2" type="primary">Acey_s0015.g2629</name>
    <name evidence="2" type="ORF">Y032_0015g2629</name>
</gene>
<protein>
    <submittedName>
        <fullName evidence="2">Uncharacterized protein</fullName>
    </submittedName>
</protein>
<evidence type="ECO:0000256" key="1">
    <source>
        <dbReference type="SAM" id="MobiDB-lite"/>
    </source>
</evidence>